<keyword evidence="6" id="KW-0464">Manganese</keyword>
<dbReference type="InterPro" id="IPR039121">
    <property type="entry name" value="NUDT19"/>
</dbReference>
<accession>A0A5A7N7T4</accession>
<dbReference type="Gene3D" id="3.90.79.10">
    <property type="entry name" value="Nucleoside Triphosphate Pyrophosphohydrolase"/>
    <property type="match status" value="1"/>
</dbReference>
<gene>
    <name evidence="8" type="ORF">JCM17846_07480</name>
</gene>
<keyword evidence="4 8" id="KW-0378">Hydrolase</keyword>
<dbReference type="GO" id="GO:0016818">
    <property type="term" value="F:hydrolase activity, acting on acid anhydrides, in phosphorus-containing anhydrides"/>
    <property type="evidence" value="ECO:0007669"/>
    <property type="project" value="InterPro"/>
</dbReference>
<dbReference type="GO" id="GO:0046872">
    <property type="term" value="F:metal ion binding"/>
    <property type="evidence" value="ECO:0007669"/>
    <property type="project" value="UniProtKB-KW"/>
</dbReference>
<dbReference type="RefSeq" id="WP_052370899.1">
    <property type="nucleotide sequence ID" value="NZ_BKCN01000002.1"/>
</dbReference>
<evidence type="ECO:0000256" key="3">
    <source>
        <dbReference type="ARBA" id="ARBA00022723"/>
    </source>
</evidence>
<evidence type="ECO:0000256" key="2">
    <source>
        <dbReference type="ARBA" id="ARBA00001946"/>
    </source>
</evidence>
<dbReference type="AlphaFoldDB" id="A0A5A7N7T4"/>
<evidence type="ECO:0000256" key="6">
    <source>
        <dbReference type="ARBA" id="ARBA00023211"/>
    </source>
</evidence>
<feature type="domain" description="Nudix hydrolase" evidence="7">
    <location>
        <begin position="12"/>
        <end position="177"/>
    </location>
</feature>
<dbReference type="PROSITE" id="PS51462">
    <property type="entry name" value="NUDIX"/>
    <property type="match status" value="1"/>
</dbReference>
<reference evidence="8 9" key="1">
    <citation type="submission" date="2019-09" db="EMBL/GenBank/DDBJ databases">
        <title>NBRP : Genome information of microbial organism related human and environment.</title>
        <authorList>
            <person name="Hattori M."/>
            <person name="Oshima K."/>
            <person name="Inaba H."/>
            <person name="Suda W."/>
            <person name="Sakamoto M."/>
            <person name="Iino T."/>
            <person name="Kitahara M."/>
            <person name="Oshida Y."/>
            <person name="Iida T."/>
            <person name="Kudo T."/>
            <person name="Itoh T."/>
            <person name="Ohkuma M."/>
        </authorList>
    </citation>
    <scope>NUCLEOTIDE SEQUENCE [LARGE SCALE GENOMIC DNA]</scope>
    <source>
        <strain evidence="8 9">Q-1</strain>
    </source>
</reference>
<dbReference type="PANTHER" id="PTHR12318:SF0">
    <property type="entry name" value="ACYL-COENZYME A DIPHOSPHATASE NUDT19"/>
    <property type="match status" value="1"/>
</dbReference>
<keyword evidence="3" id="KW-0479">Metal-binding</keyword>
<dbReference type="SUPFAM" id="SSF55811">
    <property type="entry name" value="Nudix"/>
    <property type="match status" value="1"/>
</dbReference>
<evidence type="ECO:0000256" key="4">
    <source>
        <dbReference type="ARBA" id="ARBA00022801"/>
    </source>
</evidence>
<dbReference type="CDD" id="cd18870">
    <property type="entry name" value="NUDIX_AcylCoAdiphos_Nudt19"/>
    <property type="match status" value="1"/>
</dbReference>
<comment type="caution">
    <text evidence="8">The sequence shown here is derived from an EMBL/GenBank/DDBJ whole genome shotgun (WGS) entry which is preliminary data.</text>
</comment>
<keyword evidence="9" id="KW-1185">Reference proteome</keyword>
<proteinExistence type="predicted"/>
<evidence type="ECO:0000256" key="1">
    <source>
        <dbReference type="ARBA" id="ARBA00001936"/>
    </source>
</evidence>
<keyword evidence="5" id="KW-0460">Magnesium</keyword>
<dbReference type="Proteomes" id="UP000324996">
    <property type="component" value="Unassembled WGS sequence"/>
</dbReference>
<protein>
    <submittedName>
        <fullName evidence="8">NUDIX hydrolase</fullName>
    </submittedName>
</protein>
<dbReference type="InterPro" id="IPR000086">
    <property type="entry name" value="NUDIX_hydrolase_dom"/>
</dbReference>
<evidence type="ECO:0000256" key="5">
    <source>
        <dbReference type="ARBA" id="ARBA00022842"/>
    </source>
</evidence>
<evidence type="ECO:0000313" key="9">
    <source>
        <dbReference type="Proteomes" id="UP000324996"/>
    </source>
</evidence>
<organism evidence="8 9">
    <name type="scientific">Iodidimonas nitroreducens</name>
    <dbReference type="NCBI Taxonomy" id="1236968"/>
    <lineage>
        <taxon>Bacteria</taxon>
        <taxon>Pseudomonadati</taxon>
        <taxon>Pseudomonadota</taxon>
        <taxon>Alphaproteobacteria</taxon>
        <taxon>Iodidimonadales</taxon>
        <taxon>Iodidimonadaceae</taxon>
        <taxon>Iodidimonas</taxon>
    </lineage>
</organism>
<comment type="cofactor">
    <cofactor evidence="1">
        <name>Mn(2+)</name>
        <dbReference type="ChEBI" id="CHEBI:29035"/>
    </cofactor>
</comment>
<name>A0A5A7N7T4_9PROT</name>
<comment type="cofactor">
    <cofactor evidence="2">
        <name>Mg(2+)</name>
        <dbReference type="ChEBI" id="CHEBI:18420"/>
    </cofactor>
</comment>
<sequence>MSLMAHGFKPVRAAPAASLLLVRDGIAGLEVLMVERSRAMRFASGMMVFPGGRVDRGDASAALIRHIERPAGKSARRLGPYDAFRLAALRELFEETGLLRARLQSGRLSEVKRQHLAQRYRHALQGGGLTLSAFARRAGLLFRPDELVPFAHWITPELSPKRFDTRFYLAPAPIGQRPSSDGIENIHLDWWRPQDLLKAWEQGTRPLMFPTRLNLMKLSRAQTVAEAMQQARRTPIITIIPEIIGPGQRRFLLPAEAGFGITEATHEDLDPSERKLISKAAKSAFNL</sequence>
<evidence type="ECO:0000313" key="8">
    <source>
        <dbReference type="EMBL" id="GER03066.1"/>
    </source>
</evidence>
<evidence type="ECO:0000259" key="7">
    <source>
        <dbReference type="PROSITE" id="PS51462"/>
    </source>
</evidence>
<dbReference type="PANTHER" id="PTHR12318">
    <property type="entry name" value="TESTOSTERONE-REGULATED PROTEIN RP2"/>
    <property type="match status" value="1"/>
</dbReference>
<dbReference type="InterPro" id="IPR015797">
    <property type="entry name" value="NUDIX_hydrolase-like_dom_sf"/>
</dbReference>
<dbReference type="EMBL" id="BKCN01000002">
    <property type="protein sequence ID" value="GER03066.1"/>
    <property type="molecule type" value="Genomic_DNA"/>
</dbReference>